<feature type="compositionally biased region" description="Polar residues" evidence="1">
    <location>
        <begin position="50"/>
        <end position="60"/>
    </location>
</feature>
<accession>A0AAN6FME0</accession>
<feature type="region of interest" description="Disordered" evidence="1">
    <location>
        <begin position="46"/>
        <end position="88"/>
    </location>
</feature>
<gene>
    <name evidence="2" type="ORF">LTR82_009140</name>
</gene>
<protein>
    <submittedName>
        <fullName evidence="2">Uncharacterized protein</fullName>
    </submittedName>
</protein>
<organism evidence="2 3">
    <name type="scientific">Friedmanniomyces endolithicus</name>
    <dbReference type="NCBI Taxonomy" id="329885"/>
    <lineage>
        <taxon>Eukaryota</taxon>
        <taxon>Fungi</taxon>
        <taxon>Dikarya</taxon>
        <taxon>Ascomycota</taxon>
        <taxon>Pezizomycotina</taxon>
        <taxon>Dothideomycetes</taxon>
        <taxon>Dothideomycetidae</taxon>
        <taxon>Mycosphaerellales</taxon>
        <taxon>Teratosphaeriaceae</taxon>
        <taxon>Friedmanniomyces</taxon>
    </lineage>
</organism>
<dbReference type="AlphaFoldDB" id="A0AAN6FME0"/>
<evidence type="ECO:0000313" key="3">
    <source>
        <dbReference type="Proteomes" id="UP001168146"/>
    </source>
</evidence>
<evidence type="ECO:0000313" key="2">
    <source>
        <dbReference type="EMBL" id="KAK0319805.1"/>
    </source>
</evidence>
<feature type="region of interest" description="Disordered" evidence="1">
    <location>
        <begin position="198"/>
        <end position="241"/>
    </location>
</feature>
<reference evidence="2" key="1">
    <citation type="submission" date="2021-12" db="EMBL/GenBank/DDBJ databases">
        <title>Black yeast isolated from Biological Soil Crust.</title>
        <authorList>
            <person name="Kurbessoian T."/>
        </authorList>
    </citation>
    <scope>NUCLEOTIDE SEQUENCE</scope>
    <source>
        <strain evidence="2">CCFEE 5208</strain>
    </source>
</reference>
<evidence type="ECO:0000256" key="1">
    <source>
        <dbReference type="SAM" id="MobiDB-lite"/>
    </source>
</evidence>
<name>A0AAN6FME0_9PEZI</name>
<feature type="compositionally biased region" description="Basic and acidic residues" evidence="1">
    <location>
        <begin position="214"/>
        <end position="241"/>
    </location>
</feature>
<proteinExistence type="predicted"/>
<dbReference type="Proteomes" id="UP001168146">
    <property type="component" value="Unassembled WGS sequence"/>
</dbReference>
<sequence length="241" mass="25900">MASNVSSEIHAAEALLELGQPVHHTQESLISAAQALLALGQPVDHAPQHLGSTASISSSRPHQHDASPNPRATASLPLYNPPGPITNQNLDHQAAEAVFALNPPPPRAHSYTLADKRAAEALLALNREDTQAAEASLAIIPTQFRHNLHKQVDSQAAEVLPGRDPGTAGESVDAEGGQVRARRVEVVGDRYVGSRWAEASERRDSANDGTLAEGRVRARGLESEGNQQEERARDERSLWFE</sequence>
<dbReference type="EMBL" id="JASUXU010000028">
    <property type="protein sequence ID" value="KAK0319805.1"/>
    <property type="molecule type" value="Genomic_DNA"/>
</dbReference>
<comment type="caution">
    <text evidence="2">The sequence shown here is derived from an EMBL/GenBank/DDBJ whole genome shotgun (WGS) entry which is preliminary data.</text>
</comment>